<dbReference type="EMBL" id="WUUL01000012">
    <property type="protein sequence ID" value="MXQ55218.1"/>
    <property type="molecule type" value="Genomic_DNA"/>
</dbReference>
<gene>
    <name evidence="2" type="ORF">GSM42_16155</name>
</gene>
<comment type="caution">
    <text evidence="2">The sequence shown here is derived from an EMBL/GenBank/DDBJ whole genome shotgun (WGS) entry which is preliminary data.</text>
</comment>
<evidence type="ECO:0000313" key="2">
    <source>
        <dbReference type="EMBL" id="MXQ55218.1"/>
    </source>
</evidence>
<sequence>MRVIAWWTNFGQVLDEKYCGVEAENELMTHPTTSSQTGMDIETPIVDQPTI</sequence>
<protein>
    <submittedName>
        <fullName evidence="2">Uncharacterized protein</fullName>
    </submittedName>
</protein>
<feature type="region of interest" description="Disordered" evidence="1">
    <location>
        <begin position="29"/>
        <end position="51"/>
    </location>
</feature>
<accession>A0A6I4VXA9</accession>
<reference evidence="2 3" key="1">
    <citation type="submission" date="2019-12" db="EMBL/GenBank/DDBJ databases">
        <title>Whole-genome analyses of novel actinobacteria.</title>
        <authorList>
            <person name="Sahin N."/>
            <person name="Saygin H."/>
        </authorList>
    </citation>
    <scope>NUCLEOTIDE SEQUENCE [LARGE SCALE GENOMIC DNA]</scope>
    <source>
        <strain evidence="2 3">KC615</strain>
    </source>
</reference>
<proteinExistence type="predicted"/>
<dbReference type="RefSeq" id="WP_160802565.1">
    <property type="nucleotide sequence ID" value="NZ_WUUL01000012.1"/>
</dbReference>
<dbReference type="AlphaFoldDB" id="A0A6I4VXA9"/>
<organism evidence="2 3">
    <name type="scientific">Shimazuella alba</name>
    <dbReference type="NCBI Taxonomy" id="2690964"/>
    <lineage>
        <taxon>Bacteria</taxon>
        <taxon>Bacillati</taxon>
        <taxon>Bacillota</taxon>
        <taxon>Bacilli</taxon>
        <taxon>Bacillales</taxon>
        <taxon>Thermoactinomycetaceae</taxon>
        <taxon>Shimazuella</taxon>
    </lineage>
</organism>
<evidence type="ECO:0000313" key="3">
    <source>
        <dbReference type="Proteomes" id="UP000430692"/>
    </source>
</evidence>
<dbReference type="Proteomes" id="UP000430692">
    <property type="component" value="Unassembled WGS sequence"/>
</dbReference>
<evidence type="ECO:0000256" key="1">
    <source>
        <dbReference type="SAM" id="MobiDB-lite"/>
    </source>
</evidence>
<name>A0A6I4VXA9_9BACL</name>
<keyword evidence="3" id="KW-1185">Reference proteome</keyword>